<evidence type="ECO:0000256" key="6">
    <source>
        <dbReference type="ARBA" id="ARBA00022989"/>
    </source>
</evidence>
<evidence type="ECO:0000256" key="3">
    <source>
        <dbReference type="ARBA" id="ARBA00022475"/>
    </source>
</evidence>
<evidence type="ECO:0000313" key="11">
    <source>
        <dbReference type="Proteomes" id="UP001153737"/>
    </source>
</evidence>
<evidence type="ECO:0000256" key="7">
    <source>
        <dbReference type="ARBA" id="ARBA00023136"/>
    </source>
</evidence>
<dbReference type="PANTHER" id="PTHR48021:SF46">
    <property type="entry name" value="MAJOR FACILITATOR SUPERFAMILY (MFS) PROFILE DOMAIN-CONTAINING PROTEIN"/>
    <property type="match status" value="1"/>
</dbReference>
<feature type="transmembrane region" description="Helical" evidence="8">
    <location>
        <begin position="284"/>
        <end position="306"/>
    </location>
</feature>
<feature type="transmembrane region" description="Helical" evidence="8">
    <location>
        <begin position="226"/>
        <end position="243"/>
    </location>
</feature>
<comment type="subcellular location">
    <subcellularLocation>
        <location evidence="1">Cell membrane</location>
        <topology evidence="1">Multi-pass membrane protein</topology>
    </subcellularLocation>
</comment>
<evidence type="ECO:0000256" key="8">
    <source>
        <dbReference type="SAM" id="Phobius"/>
    </source>
</evidence>
<reference evidence="10" key="1">
    <citation type="submission" date="2022-01" db="EMBL/GenBank/DDBJ databases">
        <authorList>
            <person name="King R."/>
        </authorList>
    </citation>
    <scope>NUCLEOTIDE SEQUENCE</scope>
</reference>
<feature type="transmembrane region" description="Helical" evidence="8">
    <location>
        <begin position="326"/>
        <end position="345"/>
    </location>
</feature>
<evidence type="ECO:0000259" key="9">
    <source>
        <dbReference type="PROSITE" id="PS50850"/>
    </source>
</evidence>
<feature type="domain" description="Major facilitator superfamily (MFS) profile" evidence="9">
    <location>
        <begin position="1"/>
        <end position="377"/>
    </location>
</feature>
<evidence type="ECO:0000256" key="2">
    <source>
        <dbReference type="ARBA" id="ARBA00022448"/>
    </source>
</evidence>
<dbReference type="PROSITE" id="PS00217">
    <property type="entry name" value="SUGAR_TRANSPORT_2"/>
    <property type="match status" value="1"/>
</dbReference>
<dbReference type="GO" id="GO:0005886">
    <property type="term" value="C:plasma membrane"/>
    <property type="evidence" value="ECO:0007669"/>
    <property type="project" value="UniProtKB-SubCell"/>
</dbReference>
<dbReference type="Proteomes" id="UP001153737">
    <property type="component" value="Chromosome 3"/>
</dbReference>
<dbReference type="InterPro" id="IPR005829">
    <property type="entry name" value="Sugar_transporter_CS"/>
</dbReference>
<dbReference type="EMBL" id="OU896709">
    <property type="protein sequence ID" value="CAH1159365.1"/>
    <property type="molecule type" value="Genomic_DNA"/>
</dbReference>
<feature type="transmembrane region" description="Helical" evidence="8">
    <location>
        <begin position="252"/>
        <end position="272"/>
    </location>
</feature>
<keyword evidence="4" id="KW-0762">Sugar transport</keyword>
<reference evidence="10" key="2">
    <citation type="submission" date="2022-10" db="EMBL/GenBank/DDBJ databases">
        <authorList>
            <consortium name="ENA_rothamsted_submissions"/>
            <consortium name="culmorum"/>
            <person name="King R."/>
        </authorList>
    </citation>
    <scope>NUCLEOTIDE SEQUENCE</scope>
</reference>
<evidence type="ECO:0000256" key="1">
    <source>
        <dbReference type="ARBA" id="ARBA00004651"/>
    </source>
</evidence>
<evidence type="ECO:0000313" key="10">
    <source>
        <dbReference type="EMBL" id="CAH1159365.1"/>
    </source>
</evidence>
<dbReference type="PROSITE" id="PS50850">
    <property type="entry name" value="MFS"/>
    <property type="match status" value="1"/>
</dbReference>
<keyword evidence="7 8" id="KW-0472">Membrane</keyword>
<sequence>MIFSCPIFSKISDRFGRKITLLLLPIPQILALVMTIVSNDLWILYLSRVFVGIGDGCLYSTLPVYIGEISVPSIRGVCGNLVSVFILLGVFLINVIGTYLDVMMTAYICMIVPVVYFILMLFMPESPYYHLTKNDEISAKTSLRRLRGIQNVDEIFSKLKLDLDNNLSQAGTWTELVTIKSNRRALIAGVFLRISHQLGGAATFNVYTKLIFEKSGAELGSEIPSMISSGLGVFFILISGYFIEKLGRKTSYLFSLSSCGLVLILMAIYFYLDQCVSSLDLSEVKWLPIAGMILFYVFNSFGLFNIPTLMSGEIFSTSIKAKAMSIVTLTFGLFMFLANTIFHILEAQVGLFAAMLFFGVANIVSVVLTVFLIPETKGKTLEEIQQILGG</sequence>
<dbReference type="FunFam" id="1.20.1250.20:FF:000218">
    <property type="entry name" value="facilitated trehalose transporter Tret1"/>
    <property type="match status" value="1"/>
</dbReference>
<feature type="transmembrane region" description="Helical" evidence="8">
    <location>
        <begin position="351"/>
        <end position="373"/>
    </location>
</feature>
<dbReference type="SUPFAM" id="SSF103473">
    <property type="entry name" value="MFS general substrate transporter"/>
    <property type="match status" value="1"/>
</dbReference>
<keyword evidence="11" id="KW-1185">Reference proteome</keyword>
<keyword evidence="2" id="KW-0813">Transport</keyword>
<feature type="transmembrane region" description="Helical" evidence="8">
    <location>
        <begin position="185"/>
        <end position="206"/>
    </location>
</feature>
<dbReference type="AlphaFoldDB" id="A0A9P0DNE9"/>
<dbReference type="PROSITE" id="PS00216">
    <property type="entry name" value="SUGAR_TRANSPORT_1"/>
    <property type="match status" value="1"/>
</dbReference>
<dbReference type="InterPro" id="IPR020846">
    <property type="entry name" value="MFS_dom"/>
</dbReference>
<dbReference type="GO" id="GO:0022857">
    <property type="term" value="F:transmembrane transporter activity"/>
    <property type="evidence" value="ECO:0007669"/>
    <property type="project" value="InterPro"/>
</dbReference>
<proteinExistence type="predicted"/>
<keyword evidence="5 8" id="KW-0812">Transmembrane</keyword>
<dbReference type="InterPro" id="IPR050549">
    <property type="entry name" value="MFS_Trehalose_Transporter"/>
</dbReference>
<name>A0A9P0DNE9_PHACE</name>
<dbReference type="Pfam" id="PF00083">
    <property type="entry name" value="Sugar_tr"/>
    <property type="match status" value="1"/>
</dbReference>
<feature type="transmembrane region" description="Helical" evidence="8">
    <location>
        <begin position="19"/>
        <end position="37"/>
    </location>
</feature>
<protein>
    <recommendedName>
        <fullName evidence="9">Major facilitator superfamily (MFS) profile domain-containing protein</fullName>
    </recommendedName>
</protein>
<feature type="transmembrane region" description="Helical" evidence="8">
    <location>
        <begin position="77"/>
        <end position="96"/>
    </location>
</feature>
<dbReference type="PANTHER" id="PTHR48021">
    <property type="match status" value="1"/>
</dbReference>
<keyword evidence="6 8" id="KW-1133">Transmembrane helix</keyword>
<gene>
    <name evidence="10" type="ORF">PHAECO_LOCUS7053</name>
</gene>
<dbReference type="Gene3D" id="1.20.1250.20">
    <property type="entry name" value="MFS general substrate transporter like domains"/>
    <property type="match status" value="1"/>
</dbReference>
<dbReference type="InterPro" id="IPR036259">
    <property type="entry name" value="MFS_trans_sf"/>
</dbReference>
<evidence type="ECO:0000256" key="4">
    <source>
        <dbReference type="ARBA" id="ARBA00022597"/>
    </source>
</evidence>
<accession>A0A9P0DNE9</accession>
<keyword evidence="3" id="KW-1003">Cell membrane</keyword>
<organism evidence="10 11">
    <name type="scientific">Phaedon cochleariae</name>
    <name type="common">Mustard beetle</name>
    <dbReference type="NCBI Taxonomy" id="80249"/>
    <lineage>
        <taxon>Eukaryota</taxon>
        <taxon>Metazoa</taxon>
        <taxon>Ecdysozoa</taxon>
        <taxon>Arthropoda</taxon>
        <taxon>Hexapoda</taxon>
        <taxon>Insecta</taxon>
        <taxon>Pterygota</taxon>
        <taxon>Neoptera</taxon>
        <taxon>Endopterygota</taxon>
        <taxon>Coleoptera</taxon>
        <taxon>Polyphaga</taxon>
        <taxon>Cucujiformia</taxon>
        <taxon>Chrysomeloidea</taxon>
        <taxon>Chrysomelidae</taxon>
        <taxon>Chrysomelinae</taxon>
        <taxon>Chrysomelini</taxon>
        <taxon>Phaedon</taxon>
    </lineage>
</organism>
<dbReference type="OrthoDB" id="6133115at2759"/>
<feature type="transmembrane region" description="Helical" evidence="8">
    <location>
        <begin position="43"/>
        <end position="65"/>
    </location>
</feature>
<evidence type="ECO:0000256" key="5">
    <source>
        <dbReference type="ARBA" id="ARBA00022692"/>
    </source>
</evidence>
<dbReference type="InterPro" id="IPR005828">
    <property type="entry name" value="MFS_sugar_transport-like"/>
</dbReference>
<feature type="transmembrane region" description="Helical" evidence="8">
    <location>
        <begin position="102"/>
        <end position="123"/>
    </location>
</feature>